<dbReference type="AlphaFoldDB" id="B7KMX1"/>
<dbReference type="Proteomes" id="UP000002384">
    <property type="component" value="Plasmid pP742404"/>
</dbReference>
<evidence type="ECO:0000313" key="3">
    <source>
        <dbReference type="Proteomes" id="UP000002384"/>
    </source>
</evidence>
<evidence type="ECO:0000313" key="2">
    <source>
        <dbReference type="EMBL" id="ACK74143.1"/>
    </source>
</evidence>
<gene>
    <name evidence="2" type="ordered locus">PCC7424_5580</name>
</gene>
<dbReference type="RefSeq" id="WP_012599376.1">
    <property type="nucleotide sequence ID" value="NC_011732.1"/>
</dbReference>
<accession>B7KMX1</accession>
<protein>
    <recommendedName>
        <fullName evidence="4">CopG domain protein DNA-binding domain protein</fullName>
    </recommendedName>
</protein>
<evidence type="ECO:0008006" key="4">
    <source>
        <dbReference type="Google" id="ProtNLM"/>
    </source>
</evidence>
<organism evidence="2 3">
    <name type="scientific">Gloeothece citriformis (strain PCC 7424)</name>
    <name type="common">Cyanothece sp. (strain PCC 7424)</name>
    <dbReference type="NCBI Taxonomy" id="65393"/>
    <lineage>
        <taxon>Bacteria</taxon>
        <taxon>Bacillati</taxon>
        <taxon>Cyanobacteriota</taxon>
        <taxon>Cyanophyceae</taxon>
        <taxon>Oscillatoriophycideae</taxon>
        <taxon>Chroococcales</taxon>
        <taxon>Aphanothecaceae</taxon>
        <taxon>Gloeothece</taxon>
        <taxon>Gloeothece citriformis</taxon>
    </lineage>
</organism>
<dbReference type="HOGENOM" id="CLU_187656_0_0_3"/>
<dbReference type="KEGG" id="cyc:PCC7424_5580"/>
<reference evidence="3" key="1">
    <citation type="journal article" date="2011" name="MBio">
        <title>Novel metabolic attributes of the genus Cyanothece, comprising a group of unicellular nitrogen-fixing Cyanobacteria.</title>
        <authorList>
            <person name="Bandyopadhyay A."/>
            <person name="Elvitigala T."/>
            <person name="Welsh E."/>
            <person name="Stockel J."/>
            <person name="Liberton M."/>
            <person name="Min H."/>
            <person name="Sherman L.A."/>
            <person name="Pakrasi H.B."/>
        </authorList>
    </citation>
    <scope>NUCLEOTIDE SEQUENCE [LARGE SCALE GENOMIC DNA]</scope>
    <source>
        <strain evidence="3">PCC 7424</strain>
        <plasmid evidence="3">pP742404</plasmid>
    </source>
</reference>
<geneLocation type="plasmid" evidence="2 3">
    <name>pP742404</name>
</geneLocation>
<evidence type="ECO:0000256" key="1">
    <source>
        <dbReference type="SAM" id="MobiDB-lite"/>
    </source>
</evidence>
<dbReference type="EMBL" id="CP001295">
    <property type="protein sequence ID" value="ACK74143.1"/>
    <property type="molecule type" value="Genomic_DNA"/>
</dbReference>
<proteinExistence type="predicted"/>
<keyword evidence="2" id="KW-0614">Plasmid</keyword>
<name>B7KMX1_GLOC7</name>
<sequence>MSNQGRVMNPRSLKNLRPNIPQIHDEPKTARINTALTPTGKQGVLKLAEQYNLSLSELIEQIGRGEFELVRKVS</sequence>
<feature type="region of interest" description="Disordered" evidence="1">
    <location>
        <begin position="1"/>
        <end position="23"/>
    </location>
</feature>
<keyword evidence="3" id="KW-1185">Reference proteome</keyword>